<dbReference type="Gene3D" id="1.25.40.10">
    <property type="entry name" value="Tetratricopeptide repeat domain"/>
    <property type="match status" value="2"/>
</dbReference>
<protein>
    <recommendedName>
        <fullName evidence="5">MalT-like TPR region domain-containing protein</fullName>
    </recommendedName>
</protein>
<sequence length="225" mass="25716">MLKLGRTCSQLGHYDDALRLLQSALELQKRLFGEKHSSTLAMLPDLADILVFQGEYRKAEGYVKTTLRLQLEKLGANRYQGKYDEALKWAMLSFAEREKLLGKSHISVAASKHLVSTLYFSQGQYEKALDWGTQALDMFRHLVGDLHLSTCAIQHDMGFYLTKTGRYDEALEMYQNSLNGKLKSFERSHPSVLATVNNISTPPFVMAYRHTKVKRKSLAIFIHRL</sequence>
<evidence type="ECO:0000313" key="4">
    <source>
        <dbReference type="Proteomes" id="UP000283090"/>
    </source>
</evidence>
<gene>
    <name evidence="3" type="ORF">DFL_006253</name>
</gene>
<comment type="caution">
    <text evidence="3">The sequence shown here is derived from an EMBL/GenBank/DDBJ whole genome shotgun (WGS) entry which is preliminary data.</text>
</comment>
<dbReference type="VEuPathDB" id="FungiDB:DFL_006253"/>
<evidence type="ECO:0000256" key="1">
    <source>
        <dbReference type="ARBA" id="ARBA00022737"/>
    </source>
</evidence>
<dbReference type="RefSeq" id="XP_067490048.1">
    <property type="nucleotide sequence ID" value="XM_067635640.1"/>
</dbReference>
<dbReference type="PANTHER" id="PTHR45641:SF19">
    <property type="entry name" value="NEPHROCYSTIN-3"/>
    <property type="match status" value="1"/>
</dbReference>
<keyword evidence="1" id="KW-0677">Repeat</keyword>
<dbReference type="PANTHER" id="PTHR45641">
    <property type="entry name" value="TETRATRICOPEPTIDE REPEAT PROTEIN (AFU_ORTHOLOGUE AFUA_6G03870)"/>
    <property type="match status" value="1"/>
</dbReference>
<dbReference type="Pfam" id="PF13374">
    <property type="entry name" value="TPR_10"/>
    <property type="match status" value="1"/>
</dbReference>
<dbReference type="STRING" id="97331.A0A436ZZU9"/>
<dbReference type="EMBL" id="SAEB01000007">
    <property type="protein sequence ID" value="RVD84504.1"/>
    <property type="molecule type" value="Genomic_DNA"/>
</dbReference>
<dbReference type="SUPFAM" id="SSF48452">
    <property type="entry name" value="TPR-like"/>
    <property type="match status" value="2"/>
</dbReference>
<dbReference type="AlphaFoldDB" id="A0A436ZZU9"/>
<dbReference type="OrthoDB" id="626167at2759"/>
<organism evidence="3 4">
    <name type="scientific">Arthrobotrys flagrans</name>
    <name type="common">Nematode-trapping fungus</name>
    <name type="synonym">Trichothecium flagrans</name>
    <dbReference type="NCBI Taxonomy" id="97331"/>
    <lineage>
        <taxon>Eukaryota</taxon>
        <taxon>Fungi</taxon>
        <taxon>Dikarya</taxon>
        <taxon>Ascomycota</taxon>
        <taxon>Pezizomycotina</taxon>
        <taxon>Orbiliomycetes</taxon>
        <taxon>Orbiliales</taxon>
        <taxon>Orbiliaceae</taxon>
        <taxon>Arthrobotrys</taxon>
    </lineage>
</organism>
<proteinExistence type="predicted"/>
<accession>A0A436ZZU9</accession>
<name>A0A436ZZU9_ARTFL</name>
<dbReference type="GeneID" id="93588564"/>
<keyword evidence="4" id="KW-1185">Reference proteome</keyword>
<evidence type="ECO:0008006" key="5">
    <source>
        <dbReference type="Google" id="ProtNLM"/>
    </source>
</evidence>
<keyword evidence="2" id="KW-0802">TPR repeat</keyword>
<dbReference type="Proteomes" id="UP000283090">
    <property type="component" value="Unassembled WGS sequence"/>
</dbReference>
<reference evidence="3 4" key="1">
    <citation type="submission" date="2019-01" db="EMBL/GenBank/DDBJ databases">
        <title>Intercellular communication is required for trap formation in the nematode-trapping fungus Duddingtonia flagrans.</title>
        <authorList>
            <person name="Youssar L."/>
            <person name="Wernet V."/>
            <person name="Hensel N."/>
            <person name="Hildebrandt H.-G."/>
            <person name="Fischer R."/>
        </authorList>
    </citation>
    <scope>NUCLEOTIDE SEQUENCE [LARGE SCALE GENOMIC DNA]</scope>
    <source>
        <strain evidence="3 4">CBS H-5679</strain>
    </source>
</reference>
<dbReference type="Pfam" id="PF13424">
    <property type="entry name" value="TPR_12"/>
    <property type="match status" value="2"/>
</dbReference>
<evidence type="ECO:0000313" key="3">
    <source>
        <dbReference type="EMBL" id="RVD84504.1"/>
    </source>
</evidence>
<evidence type="ECO:0000256" key="2">
    <source>
        <dbReference type="ARBA" id="ARBA00022803"/>
    </source>
</evidence>
<dbReference type="InterPro" id="IPR011990">
    <property type="entry name" value="TPR-like_helical_dom_sf"/>
</dbReference>